<sequence length="145" mass="16581">MKYFFDTNIVLILFQGRRKEITDSIKTILTDEANSFYVSTISLLEIAQLCRKRRIDGVDYESEKFDDGEKIIKHILKELPIINILPFEEKDALIAARLKFVSNHNDPNDLAIIGHSIGVGMPLISCDDKFPFYEAQGAKVIHNPR</sequence>
<keyword evidence="3" id="KW-1185">Reference proteome</keyword>
<reference evidence="2 3" key="1">
    <citation type="submission" date="2021-03" db="EMBL/GenBank/DDBJ databases">
        <title>Isolation and description of Capnocytophaga bilenii sp. nov., a novel Capnocytophaga species, isolated from a gingivitis subject.</title>
        <authorList>
            <person name="Antezack A."/>
            <person name="Monnet-Corti V."/>
            <person name="La Scola B."/>
        </authorList>
    </citation>
    <scope>NUCLEOTIDE SEQUENCE [LARGE SCALE GENOMIC DNA]</scope>
    <source>
        <strain evidence="2 3">Marseille-Q4570</strain>
    </source>
</reference>
<dbReference type="EMBL" id="JAGDYP010000002">
    <property type="protein sequence ID" value="MBO1883374.1"/>
    <property type="molecule type" value="Genomic_DNA"/>
</dbReference>
<proteinExistence type="predicted"/>
<feature type="domain" description="PIN" evidence="1">
    <location>
        <begin position="3"/>
        <end position="130"/>
    </location>
</feature>
<organism evidence="2 3">
    <name type="scientific">Capnocytophaga bilenii</name>
    <dbReference type="NCBI Taxonomy" id="2819369"/>
    <lineage>
        <taxon>Bacteria</taxon>
        <taxon>Pseudomonadati</taxon>
        <taxon>Bacteroidota</taxon>
        <taxon>Flavobacteriia</taxon>
        <taxon>Flavobacteriales</taxon>
        <taxon>Flavobacteriaceae</taxon>
        <taxon>Capnocytophaga</taxon>
    </lineage>
</organism>
<gene>
    <name evidence="2" type="ORF">J4N46_02785</name>
</gene>
<name>A0ABS3PVN3_9FLAO</name>
<protein>
    <submittedName>
        <fullName evidence="2">PIN domain-containing protein</fullName>
    </submittedName>
</protein>
<dbReference type="Proteomes" id="UP000681610">
    <property type="component" value="Unassembled WGS sequence"/>
</dbReference>
<dbReference type="Gene3D" id="3.40.50.1010">
    <property type="entry name" value="5'-nuclease"/>
    <property type="match status" value="1"/>
</dbReference>
<dbReference type="RefSeq" id="WP_208058082.1">
    <property type="nucleotide sequence ID" value="NZ_JAGDYP010000002.1"/>
</dbReference>
<dbReference type="SUPFAM" id="SSF88723">
    <property type="entry name" value="PIN domain-like"/>
    <property type="match status" value="1"/>
</dbReference>
<evidence type="ECO:0000259" key="1">
    <source>
        <dbReference type="Pfam" id="PF01850"/>
    </source>
</evidence>
<comment type="caution">
    <text evidence="2">The sequence shown here is derived from an EMBL/GenBank/DDBJ whole genome shotgun (WGS) entry which is preliminary data.</text>
</comment>
<dbReference type="InterPro" id="IPR002716">
    <property type="entry name" value="PIN_dom"/>
</dbReference>
<evidence type="ECO:0000313" key="2">
    <source>
        <dbReference type="EMBL" id="MBO1883374.1"/>
    </source>
</evidence>
<evidence type="ECO:0000313" key="3">
    <source>
        <dbReference type="Proteomes" id="UP000681610"/>
    </source>
</evidence>
<accession>A0ABS3PVN3</accession>
<dbReference type="InterPro" id="IPR029060">
    <property type="entry name" value="PIN-like_dom_sf"/>
</dbReference>
<dbReference type="Pfam" id="PF01850">
    <property type="entry name" value="PIN"/>
    <property type="match status" value="1"/>
</dbReference>